<dbReference type="InterPro" id="IPR056303">
    <property type="entry name" value="AMIN-like"/>
</dbReference>
<reference evidence="5" key="1">
    <citation type="submission" date="2017-06" db="EMBL/GenBank/DDBJ databases">
        <authorList>
            <person name="Varghese N."/>
            <person name="Submissions S."/>
        </authorList>
    </citation>
    <scope>NUCLEOTIDE SEQUENCE [LARGE SCALE GENOMIC DNA]</scope>
    <source>
        <strain evidence="5">JCM 23211</strain>
    </source>
</reference>
<keyword evidence="2" id="KW-0732">Signal</keyword>
<dbReference type="Proteomes" id="UP000198327">
    <property type="component" value="Unassembled WGS sequence"/>
</dbReference>
<dbReference type="OrthoDB" id="3393679at2"/>
<feature type="region of interest" description="Disordered" evidence="1">
    <location>
        <begin position="44"/>
        <end position="67"/>
    </location>
</feature>
<feature type="chain" id="PRO_5039629850" description="AMIN-like domain-containing protein" evidence="2">
    <location>
        <begin position="21"/>
        <end position="198"/>
    </location>
</feature>
<name>A0A239LJS4_9NOCA</name>
<sequence>MRTAATLVVAALLVAGCSSGDPQPSADPQPKAETSAHSVHFASGSLTVGSPTRAPAPTGSPSVIPGFIDQPPSSTFTISDVRLDGGAAVFTFDGDGVVNYVARYVDEPAVYGSDARVDVPGRSILQLDLITDPTADTDPAYQSTVSVPDADGAMFVHTAQASEGVFQSFIGTSVDRSDIVVVPQQNPPSLTVSVIGAA</sequence>
<evidence type="ECO:0000313" key="4">
    <source>
        <dbReference type="EMBL" id="SNT30550.1"/>
    </source>
</evidence>
<accession>A0A239LJS4</accession>
<dbReference type="EMBL" id="FZOW01000013">
    <property type="protein sequence ID" value="SNT30550.1"/>
    <property type="molecule type" value="Genomic_DNA"/>
</dbReference>
<dbReference type="RefSeq" id="WP_089249774.1">
    <property type="nucleotide sequence ID" value="NZ_FZOW01000013.1"/>
</dbReference>
<keyword evidence="5" id="KW-1185">Reference proteome</keyword>
<dbReference type="PROSITE" id="PS51257">
    <property type="entry name" value="PROKAR_LIPOPROTEIN"/>
    <property type="match status" value="1"/>
</dbReference>
<protein>
    <recommendedName>
        <fullName evidence="3">AMIN-like domain-containing protein</fullName>
    </recommendedName>
</protein>
<proteinExistence type="predicted"/>
<dbReference type="Pfam" id="PF24837">
    <property type="entry name" value="AMIN-like"/>
    <property type="match status" value="1"/>
</dbReference>
<organism evidence="4 5">
    <name type="scientific">Rhodococcoides kyotonense</name>
    <dbReference type="NCBI Taxonomy" id="398843"/>
    <lineage>
        <taxon>Bacteria</taxon>
        <taxon>Bacillati</taxon>
        <taxon>Actinomycetota</taxon>
        <taxon>Actinomycetes</taxon>
        <taxon>Mycobacteriales</taxon>
        <taxon>Nocardiaceae</taxon>
        <taxon>Rhodococcoides</taxon>
    </lineage>
</organism>
<dbReference type="AlphaFoldDB" id="A0A239LJS4"/>
<evidence type="ECO:0000313" key="5">
    <source>
        <dbReference type="Proteomes" id="UP000198327"/>
    </source>
</evidence>
<evidence type="ECO:0000259" key="3">
    <source>
        <dbReference type="Pfam" id="PF24837"/>
    </source>
</evidence>
<evidence type="ECO:0000256" key="1">
    <source>
        <dbReference type="SAM" id="MobiDB-lite"/>
    </source>
</evidence>
<feature type="signal peptide" evidence="2">
    <location>
        <begin position="1"/>
        <end position="20"/>
    </location>
</feature>
<feature type="domain" description="AMIN-like" evidence="3">
    <location>
        <begin position="89"/>
        <end position="194"/>
    </location>
</feature>
<evidence type="ECO:0000256" key="2">
    <source>
        <dbReference type="SAM" id="SignalP"/>
    </source>
</evidence>
<gene>
    <name evidence="4" type="ORF">SAMN05421642_11399</name>
</gene>